<evidence type="ECO:0000256" key="1">
    <source>
        <dbReference type="ARBA" id="ARBA00004141"/>
    </source>
</evidence>
<feature type="domain" description="RCK C-terminal" evidence="8">
    <location>
        <begin position="204"/>
        <end position="288"/>
    </location>
</feature>
<proteinExistence type="predicted"/>
<dbReference type="InterPro" id="IPR031312">
    <property type="entry name" value="Na/sul_symport_CS"/>
</dbReference>
<evidence type="ECO:0000256" key="3">
    <source>
        <dbReference type="ARBA" id="ARBA00022692"/>
    </source>
</evidence>
<feature type="domain" description="RCK C-terminal" evidence="8">
    <location>
        <begin position="298"/>
        <end position="384"/>
    </location>
</feature>
<accession>A0ABS2MU11</accession>
<dbReference type="Gene3D" id="3.30.70.1450">
    <property type="entry name" value="Regulator of K+ conductance, C-terminal domain"/>
    <property type="match status" value="2"/>
</dbReference>
<dbReference type="RefSeq" id="WP_204665357.1">
    <property type="nucleotide sequence ID" value="NZ_JAFBDT010000038.1"/>
</dbReference>
<dbReference type="InterPro" id="IPR036721">
    <property type="entry name" value="RCK_C_sf"/>
</dbReference>
<dbReference type="SUPFAM" id="SSF116726">
    <property type="entry name" value="TrkA C-terminal domain-like"/>
    <property type="match status" value="2"/>
</dbReference>
<dbReference type="Pfam" id="PF02080">
    <property type="entry name" value="TrkA_C"/>
    <property type="match status" value="2"/>
</dbReference>
<name>A0ABS2MU11_9FIRM</name>
<feature type="transmembrane region" description="Helical" evidence="7">
    <location>
        <begin position="170"/>
        <end position="193"/>
    </location>
</feature>
<sequence length="594" mass="65110">MQQYLVFAIIGFSLFLFVDGRLRYDFVALLGLILLVLIGAIDPSDTFNGFSQPAVITVAAVLVISNALIRTGAIDFLVIYLNHNIKSLPLKLLSLTAITAIVSAFMNNVGALALIMPIAIKVAKESEISPSKFLMPVAFASLLGGMMTEIGTPPNLIISGFREEALGEPFAFFDFFPVGIGITLIGLLFLSLFGARLTPNRSSSFKQDLFNIENYLSEVLVTNNCKAIGKTLRDFQKIYNLEINVISVIRNDKKIIAPLANEQMLLNDILIVKAYPSELAKLIEKTGLILIGAKTNLNDTDKNSQTQGLAFVEIVLREDSPLIGRTAMDIQLRNRYNVNLIAISRKGTPAIRRLKSFRFKSGDILLIQTTENSLNDTYAKLRCLPLAERGVSMTSKKNAKEKHLTLFMFVAAIALTALEIFPVQIVFVATALSYVILGILTPREFYEAIEWPTIIMLGALLQYGEALQLSGGADTIAKSLVYISKFMPNELVLFSLMFFTILLTNLINNSAAAILMAPIALSLSQFMGVSPDPLLMGVCVASSSAFMTPIGHQSNMLVMGPGGYHFRDYAKLGFPLTLLILIVGAPLILFFWPL</sequence>
<evidence type="ECO:0000256" key="7">
    <source>
        <dbReference type="SAM" id="Phobius"/>
    </source>
</evidence>
<feature type="transmembrane region" description="Helical" evidence="7">
    <location>
        <begin position="406"/>
        <end position="439"/>
    </location>
</feature>
<evidence type="ECO:0000313" key="10">
    <source>
        <dbReference type="Proteomes" id="UP000767854"/>
    </source>
</evidence>
<dbReference type="InterPro" id="IPR051679">
    <property type="entry name" value="DASS-Related_Transporters"/>
</dbReference>
<dbReference type="PROSITE" id="PS01271">
    <property type="entry name" value="NA_SULFATE"/>
    <property type="match status" value="1"/>
</dbReference>
<feature type="transmembrane region" description="Helical" evidence="7">
    <location>
        <begin position="572"/>
        <end position="592"/>
    </location>
</feature>
<dbReference type="PANTHER" id="PTHR43652">
    <property type="entry name" value="BASIC AMINO ACID ANTIPORTER YFCC-RELATED"/>
    <property type="match status" value="1"/>
</dbReference>
<dbReference type="Pfam" id="PF03600">
    <property type="entry name" value="CitMHS"/>
    <property type="match status" value="1"/>
</dbReference>
<feature type="transmembrane region" description="Helical" evidence="7">
    <location>
        <begin position="533"/>
        <end position="551"/>
    </location>
</feature>
<organism evidence="9 10">
    <name type="scientific">Fusibacter tunisiensis</name>
    <dbReference type="NCBI Taxonomy" id="1008308"/>
    <lineage>
        <taxon>Bacteria</taxon>
        <taxon>Bacillati</taxon>
        <taxon>Bacillota</taxon>
        <taxon>Clostridia</taxon>
        <taxon>Eubacteriales</taxon>
        <taxon>Eubacteriales Family XII. Incertae Sedis</taxon>
        <taxon>Fusibacter</taxon>
    </lineage>
</organism>
<keyword evidence="5 7" id="KW-1133">Transmembrane helix</keyword>
<evidence type="ECO:0000256" key="6">
    <source>
        <dbReference type="ARBA" id="ARBA00023136"/>
    </source>
</evidence>
<keyword evidence="4" id="KW-0677">Repeat</keyword>
<protein>
    <submittedName>
        <fullName evidence="9">Di/tricarboxylate transporter</fullName>
    </submittedName>
</protein>
<feature type="transmembrane region" description="Helical" evidence="7">
    <location>
        <begin position="22"/>
        <end position="41"/>
    </location>
</feature>
<feature type="transmembrane region" description="Helical" evidence="7">
    <location>
        <begin position="451"/>
        <end position="470"/>
    </location>
</feature>
<evidence type="ECO:0000256" key="5">
    <source>
        <dbReference type="ARBA" id="ARBA00022989"/>
    </source>
</evidence>
<feature type="transmembrane region" description="Helical" evidence="7">
    <location>
        <begin position="53"/>
        <end position="80"/>
    </location>
</feature>
<comment type="caution">
    <text evidence="9">The sequence shown here is derived from an EMBL/GenBank/DDBJ whole genome shotgun (WGS) entry which is preliminary data.</text>
</comment>
<dbReference type="InterPro" id="IPR004680">
    <property type="entry name" value="Cit_transptr-like_dom"/>
</dbReference>
<reference evidence="9 10" key="1">
    <citation type="submission" date="2021-01" db="EMBL/GenBank/DDBJ databases">
        <title>Genomic Encyclopedia of Type Strains, Phase IV (KMG-IV): sequencing the most valuable type-strain genomes for metagenomic binning, comparative biology and taxonomic classification.</title>
        <authorList>
            <person name="Goeker M."/>
        </authorList>
    </citation>
    <scope>NUCLEOTIDE SEQUENCE [LARGE SCALE GENOMIC DNA]</scope>
    <source>
        <strain evidence="9 10">DSM 24436</strain>
    </source>
</reference>
<comment type="subcellular location">
    <subcellularLocation>
        <location evidence="1">Membrane</location>
        <topology evidence="1">Multi-pass membrane protein</topology>
    </subcellularLocation>
</comment>
<feature type="transmembrane region" description="Helical" evidence="7">
    <location>
        <begin position="491"/>
        <end position="521"/>
    </location>
</feature>
<keyword evidence="2" id="KW-0813">Transport</keyword>
<dbReference type="Proteomes" id="UP000767854">
    <property type="component" value="Unassembled WGS sequence"/>
</dbReference>
<dbReference type="PANTHER" id="PTHR43652:SF2">
    <property type="entry name" value="BASIC AMINO ACID ANTIPORTER YFCC-RELATED"/>
    <property type="match status" value="1"/>
</dbReference>
<dbReference type="InterPro" id="IPR006037">
    <property type="entry name" value="RCK_C"/>
</dbReference>
<keyword evidence="10" id="KW-1185">Reference proteome</keyword>
<evidence type="ECO:0000256" key="4">
    <source>
        <dbReference type="ARBA" id="ARBA00022737"/>
    </source>
</evidence>
<dbReference type="EMBL" id="JAFBDT010000038">
    <property type="protein sequence ID" value="MBM7562931.1"/>
    <property type="molecule type" value="Genomic_DNA"/>
</dbReference>
<evidence type="ECO:0000313" key="9">
    <source>
        <dbReference type="EMBL" id="MBM7562931.1"/>
    </source>
</evidence>
<keyword evidence="3 7" id="KW-0812">Transmembrane</keyword>
<dbReference type="PROSITE" id="PS51202">
    <property type="entry name" value="RCK_C"/>
    <property type="match status" value="2"/>
</dbReference>
<evidence type="ECO:0000259" key="8">
    <source>
        <dbReference type="PROSITE" id="PS51202"/>
    </source>
</evidence>
<feature type="transmembrane region" description="Helical" evidence="7">
    <location>
        <begin position="92"/>
        <end position="120"/>
    </location>
</feature>
<evidence type="ECO:0000256" key="2">
    <source>
        <dbReference type="ARBA" id="ARBA00022448"/>
    </source>
</evidence>
<keyword evidence="6 7" id="KW-0472">Membrane</keyword>
<gene>
    <name evidence="9" type="ORF">JOC49_002504</name>
</gene>